<name>A0A9D4B4A8_9SAUR</name>
<organism evidence="1 2">
    <name type="scientific">Mauremys mutica</name>
    <name type="common">yellowpond turtle</name>
    <dbReference type="NCBI Taxonomy" id="74926"/>
    <lineage>
        <taxon>Eukaryota</taxon>
        <taxon>Metazoa</taxon>
        <taxon>Chordata</taxon>
        <taxon>Craniata</taxon>
        <taxon>Vertebrata</taxon>
        <taxon>Euteleostomi</taxon>
        <taxon>Archelosauria</taxon>
        <taxon>Testudinata</taxon>
        <taxon>Testudines</taxon>
        <taxon>Cryptodira</taxon>
        <taxon>Durocryptodira</taxon>
        <taxon>Testudinoidea</taxon>
        <taxon>Geoemydidae</taxon>
        <taxon>Geoemydinae</taxon>
        <taxon>Mauremys</taxon>
    </lineage>
</organism>
<keyword evidence="2" id="KW-1185">Reference proteome</keyword>
<dbReference type="Proteomes" id="UP000827986">
    <property type="component" value="Unassembled WGS sequence"/>
</dbReference>
<evidence type="ECO:0000313" key="1">
    <source>
        <dbReference type="EMBL" id="KAH1179984.1"/>
    </source>
</evidence>
<dbReference type="EMBL" id="JAHDVG010000471">
    <property type="protein sequence ID" value="KAH1179984.1"/>
    <property type="molecule type" value="Genomic_DNA"/>
</dbReference>
<reference evidence="1" key="1">
    <citation type="submission" date="2021-09" db="EMBL/GenBank/DDBJ databases">
        <title>The genome of Mauremys mutica provides insights into the evolution of semi-aquatic lifestyle.</title>
        <authorList>
            <person name="Gong S."/>
            <person name="Gao Y."/>
        </authorList>
    </citation>
    <scope>NUCLEOTIDE SEQUENCE</scope>
    <source>
        <strain evidence="1">MM-2020</strain>
        <tissue evidence="1">Muscle</tissue>
    </source>
</reference>
<proteinExistence type="predicted"/>
<gene>
    <name evidence="1" type="ORF">KIL84_006034</name>
</gene>
<comment type="caution">
    <text evidence="1">The sequence shown here is derived from an EMBL/GenBank/DDBJ whole genome shotgun (WGS) entry which is preliminary data.</text>
</comment>
<accession>A0A9D4B4A8</accession>
<sequence length="122" mass="13743">MNLFWCQPGSLHSSAVEVPSSVLGLLAKPREDSPRLEVSLAARHLSRLSPCLSFPNRNNSERAQWERKRAGRIRSQLVAWKQMQSILSLEREITLPAVPGPPLAPAQPRSQAQSLLFLFTWF</sequence>
<dbReference type="AlphaFoldDB" id="A0A9D4B4A8"/>
<protein>
    <submittedName>
        <fullName evidence="1">Uncharacterized protein</fullName>
    </submittedName>
</protein>
<evidence type="ECO:0000313" key="2">
    <source>
        <dbReference type="Proteomes" id="UP000827986"/>
    </source>
</evidence>